<proteinExistence type="predicted"/>
<keyword evidence="2" id="KW-1185">Reference proteome</keyword>
<evidence type="ECO:0000313" key="2">
    <source>
        <dbReference type="Proteomes" id="UP001497516"/>
    </source>
</evidence>
<reference evidence="1 2" key="1">
    <citation type="submission" date="2024-04" db="EMBL/GenBank/DDBJ databases">
        <authorList>
            <person name="Fracassetti M."/>
        </authorList>
    </citation>
    <scope>NUCLEOTIDE SEQUENCE [LARGE SCALE GENOMIC DNA]</scope>
</reference>
<dbReference type="EMBL" id="OZ034821">
    <property type="protein sequence ID" value="CAL1406689.1"/>
    <property type="molecule type" value="Genomic_DNA"/>
</dbReference>
<name>A0AAV2G8W2_9ROSI</name>
<gene>
    <name evidence="1" type="ORF">LTRI10_LOCUS46397</name>
</gene>
<dbReference type="Proteomes" id="UP001497516">
    <property type="component" value="Chromosome 8"/>
</dbReference>
<sequence>MPARSYRLSCLDCDSSGSGNRQGKECVDDASLWLKCGRQHGCKTKWYSSGLGQEKSLKSCIHVANSDGVLFPLCLIPVVNSQGSGKLVKSQGVPFPSQVECHLAPPMVERALAPTDCEGTEKLNTQLPINVILHFKESAPLWVRHSLPHDVSTVKTVELSEVEFPVISGVSACPESQLPFHCGVPFQRQKVGVVHADSLAINSNMHHTWK</sequence>
<accession>A0AAV2G8W2</accession>
<dbReference type="AlphaFoldDB" id="A0AAV2G8W2"/>
<evidence type="ECO:0000313" key="1">
    <source>
        <dbReference type="EMBL" id="CAL1406689.1"/>
    </source>
</evidence>
<protein>
    <submittedName>
        <fullName evidence="1">Uncharacterized protein</fullName>
    </submittedName>
</protein>
<organism evidence="1 2">
    <name type="scientific">Linum trigynum</name>
    <dbReference type="NCBI Taxonomy" id="586398"/>
    <lineage>
        <taxon>Eukaryota</taxon>
        <taxon>Viridiplantae</taxon>
        <taxon>Streptophyta</taxon>
        <taxon>Embryophyta</taxon>
        <taxon>Tracheophyta</taxon>
        <taxon>Spermatophyta</taxon>
        <taxon>Magnoliopsida</taxon>
        <taxon>eudicotyledons</taxon>
        <taxon>Gunneridae</taxon>
        <taxon>Pentapetalae</taxon>
        <taxon>rosids</taxon>
        <taxon>fabids</taxon>
        <taxon>Malpighiales</taxon>
        <taxon>Linaceae</taxon>
        <taxon>Linum</taxon>
    </lineage>
</organism>